<evidence type="ECO:0000256" key="3">
    <source>
        <dbReference type="SAM" id="MobiDB-lite"/>
    </source>
</evidence>
<dbReference type="GO" id="GO:0005634">
    <property type="term" value="C:nucleus"/>
    <property type="evidence" value="ECO:0007669"/>
    <property type="project" value="TreeGrafter"/>
</dbReference>
<gene>
    <name evidence="5" type="primary">MDN1_3</name>
    <name evidence="5" type="ORF">IWQ62_005365</name>
</gene>
<feature type="compositionally biased region" description="Polar residues" evidence="3">
    <location>
        <begin position="323"/>
        <end position="363"/>
    </location>
</feature>
<dbReference type="PROSITE" id="PS50234">
    <property type="entry name" value="VWFA"/>
    <property type="match status" value="1"/>
</dbReference>
<feature type="compositionally biased region" description="Acidic residues" evidence="3">
    <location>
        <begin position="191"/>
        <end position="217"/>
    </location>
</feature>
<feature type="compositionally biased region" description="Acidic residues" evidence="3">
    <location>
        <begin position="110"/>
        <end position="135"/>
    </location>
</feature>
<keyword evidence="1" id="KW-0547">Nucleotide-binding</keyword>
<dbReference type="SUPFAM" id="SSF53300">
    <property type="entry name" value="vWA-like"/>
    <property type="match status" value="1"/>
</dbReference>
<keyword evidence="6" id="KW-1185">Reference proteome</keyword>
<dbReference type="EMBL" id="JANBPY010002176">
    <property type="protein sequence ID" value="KAJ1956173.1"/>
    <property type="molecule type" value="Genomic_DNA"/>
</dbReference>
<dbReference type="InterPro" id="IPR036465">
    <property type="entry name" value="vWFA_dom_sf"/>
</dbReference>
<reference evidence="5" key="1">
    <citation type="submission" date="2022-07" db="EMBL/GenBank/DDBJ databases">
        <title>Phylogenomic reconstructions and comparative analyses of Kickxellomycotina fungi.</title>
        <authorList>
            <person name="Reynolds N.K."/>
            <person name="Stajich J.E."/>
            <person name="Barry K."/>
            <person name="Grigoriev I.V."/>
            <person name="Crous P."/>
            <person name="Smith M.E."/>
        </authorList>
    </citation>
    <scope>NUCLEOTIDE SEQUENCE</scope>
    <source>
        <strain evidence="5">RSA 1196</strain>
    </source>
</reference>
<sequence>LWDGEDDEEDAGNDRDTEAQLDDDQQAQGQGEKDIVAKDEDEGEEDSAPAKKSQPESAPAEGGEDKDSADENSDGEPDELGVTMDPEDVPTMDPQQGDTMDLPDDMGMSDGEESDNEAGSDQDEQGLDDTETDNMDQDKLPVEKKAPGKDDDDDGDDEQGDQPGVDKPLDSDTEDPAKTENDDMASPTGPETEDGDTAMDVAEDNSDGEAKDEEDGEEAKSEEAEEDSVEPPPAPLNPDELNPAPGEEPLKEEEEEENSDSKHAANKSERDDAAVPETYGTEAHGQDQDAQPIKTQESKDDADSETDPSAQPDRIDRPDAHTGESSAFDQEQQTGATQDVQDPSSQPAEQDANNQGQAEQQLEFNRDANPYRSLADAQESWSRRLHMMDRQDTETEPTPMPEAVPPETESDPAMEVDTEQAYEFTRENETHTHATLADANQADATNEEEDPWTHTIPEDMEPDMEDPTASMVTDPNNREEELRREVSMSDTLRDLLESDLRNEQANPQGDTGSAEQGALLRSDRDSLQPSKSHTASTELHEKSGQTDDALGEEDESLGELDPEAADRLREELVVATQQWQKRRGLDPDAALTLWKRYEMLTHDLALSLCEQLRLILEPTLATKLKGDYRTGKRLNMKKIIPYIASQYKKDKIWLRRTKPSKRQYQILIAVDDSKSMAESHSVELAFETLALVSKALSQLESGDIGVVSFGETTRVLHGFDQPFTMESGAQLLTDFTFEQTKTDVVRLMADSLTLFQQVRAQSSHRGPGAGDLWQLQLILSDGVCEHHDRLRALVRRGMENRVMVVFIVMDNKPDNQSILQLNNVRYQQVDGKLTLQMDRYLDSFPFTYYLVLRDIKALPLVLSDALRQYFSLVAES</sequence>
<dbReference type="PANTHER" id="PTHR48103">
    <property type="entry name" value="MIDASIN-RELATED"/>
    <property type="match status" value="1"/>
</dbReference>
<feature type="compositionally biased region" description="Acidic residues" evidence="3">
    <location>
        <begin position="62"/>
        <end position="90"/>
    </location>
</feature>
<evidence type="ECO:0000256" key="1">
    <source>
        <dbReference type="ARBA" id="ARBA00022741"/>
    </source>
</evidence>
<dbReference type="PANTHER" id="PTHR48103:SF2">
    <property type="entry name" value="MIDASIN"/>
    <property type="match status" value="1"/>
</dbReference>
<evidence type="ECO:0000259" key="4">
    <source>
        <dbReference type="PROSITE" id="PS50234"/>
    </source>
</evidence>
<feature type="compositionally biased region" description="Acidic residues" evidence="3">
    <location>
        <begin position="150"/>
        <end position="160"/>
    </location>
</feature>
<feature type="domain" description="VWFA" evidence="4">
    <location>
        <begin position="665"/>
        <end position="866"/>
    </location>
</feature>
<feature type="compositionally biased region" description="Basic and acidic residues" evidence="3">
    <location>
        <begin position="476"/>
        <end position="493"/>
    </location>
</feature>
<dbReference type="InterPro" id="IPR002035">
    <property type="entry name" value="VWF_A"/>
</dbReference>
<evidence type="ECO:0000256" key="2">
    <source>
        <dbReference type="ARBA" id="ARBA00022840"/>
    </source>
</evidence>
<keyword evidence="2" id="KW-0067">ATP-binding</keyword>
<accession>A0A9W8AMY9</accession>
<evidence type="ECO:0000313" key="6">
    <source>
        <dbReference type="Proteomes" id="UP001150925"/>
    </source>
</evidence>
<feature type="compositionally biased region" description="Polar residues" evidence="3">
    <location>
        <begin position="527"/>
        <end position="537"/>
    </location>
</feature>
<dbReference type="GO" id="GO:0030687">
    <property type="term" value="C:preribosome, large subunit precursor"/>
    <property type="evidence" value="ECO:0007669"/>
    <property type="project" value="TreeGrafter"/>
</dbReference>
<feature type="region of interest" description="Disordered" evidence="3">
    <location>
        <begin position="523"/>
        <end position="558"/>
    </location>
</feature>
<feature type="region of interest" description="Disordered" evidence="3">
    <location>
        <begin position="1"/>
        <end position="493"/>
    </location>
</feature>
<dbReference type="GO" id="GO:0000055">
    <property type="term" value="P:ribosomal large subunit export from nucleus"/>
    <property type="evidence" value="ECO:0007669"/>
    <property type="project" value="TreeGrafter"/>
</dbReference>
<dbReference type="AlphaFoldDB" id="A0A9W8AMY9"/>
<dbReference type="OrthoDB" id="5186at2759"/>
<protein>
    <submittedName>
        <fullName evidence="5">AAA ATPase midasin</fullName>
    </submittedName>
</protein>
<dbReference type="Proteomes" id="UP001150925">
    <property type="component" value="Unassembled WGS sequence"/>
</dbReference>
<proteinExistence type="predicted"/>
<dbReference type="GO" id="GO:0000027">
    <property type="term" value="P:ribosomal large subunit assembly"/>
    <property type="evidence" value="ECO:0007669"/>
    <property type="project" value="TreeGrafter"/>
</dbReference>
<name>A0A9W8AMY9_9FUNG</name>
<organism evidence="5 6">
    <name type="scientific">Dispira parvispora</name>
    <dbReference type="NCBI Taxonomy" id="1520584"/>
    <lineage>
        <taxon>Eukaryota</taxon>
        <taxon>Fungi</taxon>
        <taxon>Fungi incertae sedis</taxon>
        <taxon>Zoopagomycota</taxon>
        <taxon>Kickxellomycotina</taxon>
        <taxon>Dimargaritomycetes</taxon>
        <taxon>Dimargaritales</taxon>
        <taxon>Dimargaritaceae</taxon>
        <taxon>Dispira</taxon>
    </lineage>
</organism>
<feature type="compositionally biased region" description="Basic and acidic residues" evidence="3">
    <location>
        <begin position="259"/>
        <end position="273"/>
    </location>
</feature>
<feature type="compositionally biased region" description="Basic and acidic residues" evidence="3">
    <location>
        <begin position="136"/>
        <end position="149"/>
    </location>
</feature>
<evidence type="ECO:0000313" key="5">
    <source>
        <dbReference type="EMBL" id="KAJ1956173.1"/>
    </source>
</evidence>
<feature type="compositionally biased region" description="Basic and acidic residues" evidence="3">
    <location>
        <begin position="167"/>
        <end position="181"/>
    </location>
</feature>
<feature type="compositionally biased region" description="Acidic residues" evidence="3">
    <location>
        <begin position="1"/>
        <end position="11"/>
    </location>
</feature>
<feature type="compositionally biased region" description="Basic and acidic residues" evidence="3">
    <location>
        <begin position="313"/>
        <end position="322"/>
    </location>
</feature>
<dbReference type="GO" id="GO:0005524">
    <property type="term" value="F:ATP binding"/>
    <property type="evidence" value="ECO:0007669"/>
    <property type="project" value="UniProtKB-KW"/>
</dbReference>
<dbReference type="CDD" id="cd01460">
    <property type="entry name" value="vWA_midasin"/>
    <property type="match status" value="1"/>
</dbReference>
<feature type="non-terminal residue" evidence="5">
    <location>
        <position position="1"/>
    </location>
</feature>
<feature type="compositionally biased region" description="Acidic residues" evidence="3">
    <location>
        <begin position="408"/>
        <end position="420"/>
    </location>
</feature>
<comment type="caution">
    <text evidence="5">The sequence shown here is derived from an EMBL/GenBank/DDBJ whole genome shotgun (WGS) entry which is preliminary data.</text>
</comment>
<feature type="compositionally biased region" description="Acidic residues" evidence="3">
    <location>
        <begin position="549"/>
        <end position="558"/>
    </location>
</feature>